<reference evidence="2 3" key="1">
    <citation type="journal article" date="2017" name="Water Res.">
        <title>Discovery and metagenomic analysis of an anammox bacterial enrichment related to Candidatus "Brocadia caroliniensis" in a full-scale glycerol-fed nitritation-denitritation separate centrate treatment process.</title>
        <authorList>
            <person name="Park H."/>
            <person name="Brotto A.C."/>
            <person name="van Loosdrecht M.C."/>
            <person name="Chandran K."/>
        </authorList>
    </citation>
    <scope>NUCLEOTIDE SEQUENCE [LARGE SCALE GENOMIC DNA]</scope>
    <source>
        <strain evidence="2">26THWARD</strain>
    </source>
</reference>
<gene>
    <name evidence="2" type="ORF">AYP45_10890</name>
</gene>
<accession>A0A1V4ASK0</accession>
<feature type="transmembrane region" description="Helical" evidence="1">
    <location>
        <begin position="47"/>
        <end position="68"/>
    </location>
</feature>
<dbReference type="Proteomes" id="UP000189681">
    <property type="component" value="Unassembled WGS sequence"/>
</dbReference>
<dbReference type="Pfam" id="PF09527">
    <property type="entry name" value="ATPase_gene1"/>
    <property type="match status" value="1"/>
</dbReference>
<sequence>MSFLKNEGETYRIVGVIGSFGFTTAGAIAGGYFIGTYLDKKLNTYPWLMLVFMMLGIVASFIEFFKVVKKLLGEQKKKP</sequence>
<keyword evidence="1" id="KW-1133">Transmembrane helix</keyword>
<keyword evidence="1" id="KW-0812">Transmembrane</keyword>
<evidence type="ECO:0000256" key="1">
    <source>
        <dbReference type="SAM" id="Phobius"/>
    </source>
</evidence>
<organism evidence="2 3">
    <name type="scientific">Candidatus Brocadia carolinensis</name>
    <dbReference type="NCBI Taxonomy" id="1004156"/>
    <lineage>
        <taxon>Bacteria</taxon>
        <taxon>Pseudomonadati</taxon>
        <taxon>Planctomycetota</taxon>
        <taxon>Candidatus Brocadiia</taxon>
        <taxon>Candidatus Brocadiales</taxon>
        <taxon>Candidatus Brocadiaceae</taxon>
        <taxon>Candidatus Brocadia</taxon>
    </lineage>
</organism>
<dbReference type="InterPro" id="IPR032820">
    <property type="entry name" value="ATPase_put"/>
</dbReference>
<name>A0A1V4ASK0_9BACT</name>
<dbReference type="AlphaFoldDB" id="A0A1V4ASK0"/>
<proteinExistence type="predicted"/>
<keyword evidence="1" id="KW-0472">Membrane</keyword>
<evidence type="ECO:0000313" key="3">
    <source>
        <dbReference type="Proteomes" id="UP000189681"/>
    </source>
</evidence>
<comment type="caution">
    <text evidence="2">The sequence shown here is derived from an EMBL/GenBank/DDBJ whole genome shotgun (WGS) entry which is preliminary data.</text>
</comment>
<protein>
    <recommendedName>
        <fullName evidence="4">AtpZ/AtpI family protein</fullName>
    </recommendedName>
</protein>
<evidence type="ECO:0000313" key="2">
    <source>
        <dbReference type="EMBL" id="OOP56118.1"/>
    </source>
</evidence>
<dbReference type="STRING" id="1004156.AYP45_10890"/>
<feature type="transmembrane region" description="Helical" evidence="1">
    <location>
        <begin position="12"/>
        <end position="35"/>
    </location>
</feature>
<evidence type="ECO:0008006" key="4">
    <source>
        <dbReference type="Google" id="ProtNLM"/>
    </source>
</evidence>
<dbReference type="EMBL" id="AYTS01000098">
    <property type="protein sequence ID" value="OOP56118.1"/>
    <property type="molecule type" value="Genomic_DNA"/>
</dbReference>